<evidence type="ECO:0000313" key="1">
    <source>
        <dbReference type="EMBL" id="GIY93873.1"/>
    </source>
</evidence>
<accession>A0AAV4XJB7</accession>
<reference evidence="1 2" key="1">
    <citation type="submission" date="2021-06" db="EMBL/GenBank/DDBJ databases">
        <title>Caerostris extrusa draft genome.</title>
        <authorList>
            <person name="Kono N."/>
            <person name="Arakawa K."/>
        </authorList>
    </citation>
    <scope>NUCLEOTIDE SEQUENCE [LARGE SCALE GENOMIC DNA]</scope>
</reference>
<comment type="caution">
    <text evidence="1">The sequence shown here is derived from an EMBL/GenBank/DDBJ whole genome shotgun (WGS) entry which is preliminary data.</text>
</comment>
<gene>
    <name evidence="1" type="primary">Slc16a12</name>
    <name evidence="1" type="ORF">CEXT_696261</name>
</gene>
<name>A0AAV4XJB7_CAEEX</name>
<organism evidence="1 2">
    <name type="scientific">Caerostris extrusa</name>
    <name type="common">Bark spider</name>
    <name type="synonym">Caerostris bankana</name>
    <dbReference type="NCBI Taxonomy" id="172846"/>
    <lineage>
        <taxon>Eukaryota</taxon>
        <taxon>Metazoa</taxon>
        <taxon>Ecdysozoa</taxon>
        <taxon>Arthropoda</taxon>
        <taxon>Chelicerata</taxon>
        <taxon>Arachnida</taxon>
        <taxon>Araneae</taxon>
        <taxon>Araneomorphae</taxon>
        <taxon>Entelegynae</taxon>
        <taxon>Araneoidea</taxon>
        <taxon>Araneidae</taxon>
        <taxon>Caerostris</taxon>
    </lineage>
</organism>
<dbReference type="Proteomes" id="UP001054945">
    <property type="component" value="Unassembled WGS sequence"/>
</dbReference>
<dbReference type="AlphaFoldDB" id="A0AAV4XJB7"/>
<sequence length="113" mass="12226">MVVRATALNADRVVVHVCEPSAHAPGGVGGRRKSPACSPSWAGWWWRWAASSPPSPSQLHQLHFSCGAVLGVGLGLTRSTATLMLGQYFKKRRELAEVFLLAGSCTGRRWCHS</sequence>
<dbReference type="EMBL" id="BPLR01017716">
    <property type="protein sequence ID" value="GIY93873.1"/>
    <property type="molecule type" value="Genomic_DNA"/>
</dbReference>
<proteinExistence type="predicted"/>
<evidence type="ECO:0000313" key="2">
    <source>
        <dbReference type="Proteomes" id="UP001054945"/>
    </source>
</evidence>
<keyword evidence="2" id="KW-1185">Reference proteome</keyword>
<protein>
    <submittedName>
        <fullName evidence="1">Monocarboxylate transporter 12</fullName>
    </submittedName>
</protein>